<dbReference type="EMBL" id="BDOQ01000003">
    <property type="protein sequence ID" value="GBG13689.1"/>
    <property type="molecule type" value="Genomic_DNA"/>
</dbReference>
<organism evidence="3 4">
    <name type="scientific">Novimethylophilus kurashikiensis</name>
    <dbReference type="NCBI Taxonomy" id="1825523"/>
    <lineage>
        <taxon>Bacteria</taxon>
        <taxon>Pseudomonadati</taxon>
        <taxon>Pseudomonadota</taxon>
        <taxon>Betaproteobacteria</taxon>
        <taxon>Nitrosomonadales</taxon>
        <taxon>Methylophilaceae</taxon>
        <taxon>Novimethylophilus</taxon>
    </lineage>
</organism>
<reference evidence="3 4" key="1">
    <citation type="journal article" date="2018" name="Environ. Microbiol.">
        <title>Isolation and genomic characterization of Novimethylophilus kurashikiensis gen. nov. sp. nov., a new lanthanide-dependent methylotrophic species of Methylophilaceae.</title>
        <authorList>
            <person name="Lv H."/>
            <person name="Sahin N."/>
            <person name="Tani A."/>
        </authorList>
    </citation>
    <scope>NUCLEOTIDE SEQUENCE [LARGE SCALE GENOMIC DNA]</scope>
    <source>
        <strain evidence="3 4">La2-4</strain>
    </source>
</reference>
<dbReference type="AlphaFoldDB" id="A0A2R5F785"/>
<evidence type="ECO:0000256" key="2">
    <source>
        <dbReference type="SAM" id="SignalP"/>
    </source>
</evidence>
<name>A0A2R5F785_9PROT</name>
<dbReference type="Proteomes" id="UP000245081">
    <property type="component" value="Unassembled WGS sequence"/>
</dbReference>
<keyword evidence="4" id="KW-1185">Reference proteome</keyword>
<protein>
    <submittedName>
        <fullName evidence="3">Uncharacterized protein</fullName>
    </submittedName>
</protein>
<dbReference type="RefSeq" id="WP_109014865.1">
    <property type="nucleotide sequence ID" value="NZ_BDOQ01000003.1"/>
</dbReference>
<feature type="compositionally biased region" description="Pro residues" evidence="1">
    <location>
        <begin position="41"/>
        <end position="51"/>
    </location>
</feature>
<sequence length="134" mass="15012">MKKWAIFLINIYSAVALADPSPLGRLFFTPAERRQLEQSSPPQPPSTPAPLPKLEINGIVQRSDGKGTVWLNRQPIQEDTHQENVQIGKLRQNSDRVRLDLPQHRLSLRPGQHLDTVTGKAVDNIVVQQTGTTH</sequence>
<feature type="region of interest" description="Disordered" evidence="1">
    <location>
        <begin position="34"/>
        <end position="54"/>
    </location>
</feature>
<evidence type="ECO:0000256" key="1">
    <source>
        <dbReference type="SAM" id="MobiDB-lite"/>
    </source>
</evidence>
<proteinExistence type="predicted"/>
<dbReference type="OrthoDB" id="9181795at2"/>
<feature type="signal peptide" evidence="2">
    <location>
        <begin position="1"/>
        <end position="18"/>
    </location>
</feature>
<evidence type="ECO:0000313" key="3">
    <source>
        <dbReference type="EMBL" id="GBG13689.1"/>
    </source>
</evidence>
<keyword evidence="2" id="KW-0732">Signal</keyword>
<feature type="chain" id="PRO_5015313767" evidence="2">
    <location>
        <begin position="19"/>
        <end position="134"/>
    </location>
</feature>
<gene>
    <name evidence="3" type="ORF">NMK_1240</name>
</gene>
<comment type="caution">
    <text evidence="3">The sequence shown here is derived from an EMBL/GenBank/DDBJ whole genome shotgun (WGS) entry which is preliminary data.</text>
</comment>
<evidence type="ECO:0000313" key="4">
    <source>
        <dbReference type="Proteomes" id="UP000245081"/>
    </source>
</evidence>
<accession>A0A2R5F785</accession>